<organism evidence="3">
    <name type="scientific">hydrothermal vent metagenome</name>
    <dbReference type="NCBI Taxonomy" id="652676"/>
    <lineage>
        <taxon>unclassified sequences</taxon>
        <taxon>metagenomes</taxon>
        <taxon>ecological metagenomes</taxon>
    </lineage>
</organism>
<dbReference type="Gene3D" id="3.55.50.30">
    <property type="match status" value="1"/>
</dbReference>
<evidence type="ECO:0000313" key="3">
    <source>
        <dbReference type="EMBL" id="CUS45882.1"/>
    </source>
</evidence>
<sequence>MATAPGEHRTVDLADGSRIVLNGGTRIVLDPDKPREITLAQGEALFEVRHDARHPFVVVADGTRLVDVGTVFNVVRDGGAIDVAVADGAGDYEAGAQRIRLNQGDALSRPDRDTAPAVRRTSPEGIGGWQSGQLHYDDATLDQVARDLSRNTGRSIRVVDGAARMRFTGTLVLEGPPREVLARAGPLLGVNFAEQGDTWTMTPANVRRR</sequence>
<dbReference type="InterPro" id="IPR006860">
    <property type="entry name" value="FecR"/>
</dbReference>
<dbReference type="PANTHER" id="PTHR30273:SF2">
    <property type="entry name" value="PROTEIN FECR"/>
    <property type="match status" value="1"/>
</dbReference>
<gene>
    <name evidence="3" type="ORF">MGWOODY_Smn1195</name>
</gene>
<dbReference type="InterPro" id="IPR012373">
    <property type="entry name" value="Ferrdict_sens_TM"/>
</dbReference>
<dbReference type="Pfam" id="PF04773">
    <property type="entry name" value="FecR"/>
    <property type="match status" value="1"/>
</dbReference>
<evidence type="ECO:0000256" key="1">
    <source>
        <dbReference type="SAM" id="MobiDB-lite"/>
    </source>
</evidence>
<dbReference type="Gene3D" id="2.60.120.1440">
    <property type="match status" value="1"/>
</dbReference>
<reference evidence="3" key="1">
    <citation type="submission" date="2015-10" db="EMBL/GenBank/DDBJ databases">
        <authorList>
            <person name="Gilbert D.G."/>
        </authorList>
    </citation>
    <scope>NUCLEOTIDE SEQUENCE</scope>
</reference>
<feature type="domain" description="FecR protein" evidence="2">
    <location>
        <begin position="2"/>
        <end position="89"/>
    </location>
</feature>
<accession>A0A161KDC2</accession>
<evidence type="ECO:0000259" key="2">
    <source>
        <dbReference type="Pfam" id="PF04773"/>
    </source>
</evidence>
<dbReference type="GO" id="GO:0016989">
    <property type="term" value="F:sigma factor antagonist activity"/>
    <property type="evidence" value="ECO:0007669"/>
    <property type="project" value="TreeGrafter"/>
</dbReference>
<feature type="region of interest" description="Disordered" evidence="1">
    <location>
        <begin position="106"/>
        <end position="132"/>
    </location>
</feature>
<name>A0A161KDC2_9ZZZZ</name>
<proteinExistence type="predicted"/>
<protein>
    <submittedName>
        <fullName evidence="3">Iron siderophore sensor protein</fullName>
    </submittedName>
</protein>
<dbReference type="EMBL" id="CZQE01000310">
    <property type="protein sequence ID" value="CUS45882.1"/>
    <property type="molecule type" value="Genomic_DNA"/>
</dbReference>
<dbReference type="AlphaFoldDB" id="A0A161KDC2"/>
<dbReference type="PANTHER" id="PTHR30273">
    <property type="entry name" value="PERIPLASMIC SIGNAL SENSOR AND SIGMA FACTOR ACTIVATOR FECR-RELATED"/>
    <property type="match status" value="1"/>
</dbReference>